<dbReference type="NCBIfam" id="TIGR00762">
    <property type="entry name" value="DegV"/>
    <property type="match status" value="1"/>
</dbReference>
<dbReference type="InterPro" id="IPR050270">
    <property type="entry name" value="DegV_domain_contain"/>
</dbReference>
<dbReference type="InterPro" id="IPR043168">
    <property type="entry name" value="DegV_C"/>
</dbReference>
<dbReference type="PANTHER" id="PTHR33434:SF3">
    <property type="entry name" value="DEGV DOMAIN-CONTAINING PROTEIN YITS"/>
    <property type="match status" value="1"/>
</dbReference>
<organism evidence="3 4">
    <name type="scientific">Clostridium scatologenes</name>
    <dbReference type="NCBI Taxonomy" id="1548"/>
    <lineage>
        <taxon>Bacteria</taxon>
        <taxon>Bacillati</taxon>
        <taxon>Bacillota</taxon>
        <taxon>Clostridia</taxon>
        <taxon>Eubacteriales</taxon>
        <taxon>Clostridiaceae</taxon>
        <taxon>Clostridium</taxon>
    </lineage>
</organism>
<dbReference type="Proteomes" id="UP000033115">
    <property type="component" value="Chromosome"/>
</dbReference>
<dbReference type="STRING" id="1548.CSCA_2730"/>
<dbReference type="Gene3D" id="3.30.1180.10">
    <property type="match status" value="1"/>
</dbReference>
<accession>A0A0E3K0C5</accession>
<reference evidence="3 4" key="1">
    <citation type="journal article" date="2015" name="J. Biotechnol.">
        <title>Complete genome sequence of a malodorant-producing acetogen, Clostridium scatologenes ATCC 25775(T).</title>
        <authorList>
            <person name="Zhu Z."/>
            <person name="Guo T."/>
            <person name="Zheng H."/>
            <person name="Song T."/>
            <person name="Ouyang P."/>
            <person name="Xie J."/>
        </authorList>
    </citation>
    <scope>NUCLEOTIDE SEQUENCE [LARGE SCALE GENOMIC DNA]</scope>
    <source>
        <strain evidence="3 4">ATCC 25775</strain>
    </source>
</reference>
<dbReference type="Gene3D" id="3.40.50.10440">
    <property type="entry name" value="Dihydroxyacetone kinase, domain 1"/>
    <property type="match status" value="1"/>
</dbReference>
<dbReference type="Gene3D" id="2.20.28.50">
    <property type="entry name" value="degv family protein"/>
    <property type="match status" value="1"/>
</dbReference>
<protein>
    <submittedName>
        <fullName evidence="3">EDD domain protein, DegV family</fullName>
    </submittedName>
</protein>
<gene>
    <name evidence="3" type="ORF">CSCA_2730</name>
</gene>
<keyword evidence="2" id="KW-0446">Lipid-binding</keyword>
<dbReference type="AlphaFoldDB" id="A0A0E3K0C5"/>
<proteinExistence type="predicted"/>
<dbReference type="HOGENOM" id="CLU_048251_4_1_9"/>
<dbReference type="RefSeq" id="WP_029161552.1">
    <property type="nucleotide sequence ID" value="NZ_CP009933.1"/>
</dbReference>
<sequence>MKNFTIITDSCCDLPISYINNLKIPYVSLTCNCKDTETLDDFGESYPFKDFYEDMRKGEMPKTSQPSSHAFYNSFKKILELGNDILYIGVSSGLSGTTSGAHIANCMLKEEYPNSNIHIIDILTASLGQGIMVLQAYEMQKSGKTLKEIIEYLENIKQQLNTYIIVDDINHLKRGGRISATSAFVGMLLNIKPFLTISNLGKVLSIGKIRGRKKALSTLFEKFIEKIENPEQQIIAISHGDCIEDALALKTLILNKFKIKDVIINHIGPVVGAYGGPGALALFFLGKKREIHAN</sequence>
<dbReference type="SUPFAM" id="SSF82549">
    <property type="entry name" value="DAK1/DegV-like"/>
    <property type="match status" value="1"/>
</dbReference>
<dbReference type="InterPro" id="IPR003797">
    <property type="entry name" value="DegV"/>
</dbReference>
<dbReference type="EMBL" id="CP009933">
    <property type="protein sequence ID" value="AKA69855.1"/>
    <property type="molecule type" value="Genomic_DNA"/>
</dbReference>
<dbReference type="PROSITE" id="PS51482">
    <property type="entry name" value="DEGV"/>
    <property type="match status" value="1"/>
</dbReference>
<name>A0A0E3K0C5_CLOSL</name>
<dbReference type="KEGG" id="csq:CSCA_2730"/>
<evidence type="ECO:0000256" key="1">
    <source>
        <dbReference type="ARBA" id="ARBA00003238"/>
    </source>
</evidence>
<evidence type="ECO:0000313" key="4">
    <source>
        <dbReference type="Proteomes" id="UP000033115"/>
    </source>
</evidence>
<evidence type="ECO:0000256" key="2">
    <source>
        <dbReference type="ARBA" id="ARBA00023121"/>
    </source>
</evidence>
<comment type="function">
    <text evidence="1">May bind long-chain fatty acids, such as palmitate, and may play a role in lipid transport or fatty acid metabolism.</text>
</comment>
<dbReference type="Pfam" id="PF02645">
    <property type="entry name" value="DegV"/>
    <property type="match status" value="1"/>
</dbReference>
<evidence type="ECO:0000313" key="3">
    <source>
        <dbReference type="EMBL" id="AKA69855.1"/>
    </source>
</evidence>
<keyword evidence="4" id="KW-1185">Reference proteome</keyword>
<dbReference type="PANTHER" id="PTHR33434">
    <property type="entry name" value="DEGV DOMAIN-CONTAINING PROTEIN DR_1986-RELATED"/>
    <property type="match status" value="1"/>
</dbReference>
<dbReference type="GO" id="GO:0008289">
    <property type="term" value="F:lipid binding"/>
    <property type="evidence" value="ECO:0007669"/>
    <property type="project" value="UniProtKB-KW"/>
</dbReference>